<sequence length="101" mass="11728">MQWQINLFSTMFHNGMQLHLTRMQGMWHLSVSMGSSSTLLLLESSSSTRRRPRWSYIRRHNQVSILLLQGSNLQWLITIFPSTLQIQCQTLPLRSIASQAI</sequence>
<evidence type="ECO:0000256" key="1">
    <source>
        <dbReference type="ARBA" id="ARBA00014100"/>
    </source>
</evidence>
<name>A0A346JF01_9VIRU</name>
<dbReference type="PIRSF" id="PIRSF003954">
    <property type="entry name" value="NS-S_OrthobunV"/>
    <property type="match status" value="1"/>
</dbReference>
<reference evidence="2" key="1">
    <citation type="submission" date="2018-06" db="EMBL/GenBank/DDBJ databases">
        <title>Genomic Characterization of Bunyamwera and Simbu Serogroup Bunyaviruses.</title>
        <authorList>
            <person name="Layton M."/>
            <person name="Bergren N."/>
            <person name="Lee J."/>
            <person name="Russell B."/>
            <person name="Stenglein M."/>
            <person name="Kading R."/>
        </authorList>
    </citation>
    <scope>NUCLEOTIDE SEQUENCE [LARGE SCALE GENOMIC DNA]</scope>
    <source>
        <strain evidence="2">CSIRO 153</strain>
    </source>
</reference>
<dbReference type="InterPro" id="IPR000797">
    <property type="entry name" value="Bunya_NSs"/>
</dbReference>
<protein>
    <recommendedName>
        <fullName evidence="1">Non-structural protein NS-S</fullName>
    </recommendedName>
</protein>
<proteinExistence type="predicted"/>
<dbReference type="Pfam" id="PF01104">
    <property type="entry name" value="Bunya_NS-S"/>
    <property type="match status" value="1"/>
</dbReference>
<dbReference type="Proteomes" id="UP000426781">
    <property type="component" value="Genome"/>
</dbReference>
<accession>A0A346JF01</accession>
<organism evidence="2">
    <name type="scientific">Tinaroo virus</name>
    <dbReference type="NCBI Taxonomy" id="66264"/>
    <lineage>
        <taxon>Viruses</taxon>
        <taxon>Riboviria</taxon>
        <taxon>Orthornavirae</taxon>
        <taxon>Negarnaviricota</taxon>
        <taxon>Polyploviricotina</taxon>
        <taxon>Bunyaviricetes</taxon>
        <taxon>Elliovirales</taxon>
        <taxon>Peribunyaviridae</taxon>
        <taxon>Orthobunyavirus</taxon>
        <taxon>Orthobunyavirus akabaneense</taxon>
    </lineage>
</organism>
<dbReference type="EMBL" id="MH484341">
    <property type="protein sequence ID" value="AXP32076.1"/>
    <property type="molecule type" value="Viral_cRNA"/>
</dbReference>
<evidence type="ECO:0000313" key="2">
    <source>
        <dbReference type="EMBL" id="AXP32076.1"/>
    </source>
</evidence>
<dbReference type="GO" id="GO:0016032">
    <property type="term" value="P:viral process"/>
    <property type="evidence" value="ECO:0007669"/>
    <property type="project" value="InterPro"/>
</dbReference>